<keyword evidence="5" id="KW-0788">Thiol protease</keyword>
<proteinExistence type="inferred from homology"/>
<evidence type="ECO:0000256" key="4">
    <source>
        <dbReference type="ARBA" id="ARBA00022801"/>
    </source>
</evidence>
<dbReference type="PANTHER" id="PTHR23402:SF1">
    <property type="entry name" value="PYROGLUTAMYL-PEPTIDASE I"/>
    <property type="match status" value="1"/>
</dbReference>
<evidence type="ECO:0000256" key="3">
    <source>
        <dbReference type="ARBA" id="ARBA00022670"/>
    </source>
</evidence>
<keyword evidence="4" id="KW-0378">Hydrolase</keyword>
<reference evidence="6 7" key="1">
    <citation type="submission" date="2024-04" db="EMBL/GenBank/DDBJ databases">
        <title>Tritrichomonas musculus Genome.</title>
        <authorList>
            <person name="Alves-Ferreira E."/>
            <person name="Grigg M."/>
            <person name="Lorenzi H."/>
            <person name="Galac M."/>
        </authorList>
    </citation>
    <scope>NUCLEOTIDE SEQUENCE [LARGE SCALE GENOMIC DNA]</scope>
    <source>
        <strain evidence="6 7">EAF2021</strain>
    </source>
</reference>
<dbReference type="InterPro" id="IPR036440">
    <property type="entry name" value="Peptidase_C15-like_sf"/>
</dbReference>
<comment type="similarity">
    <text evidence="1">Belongs to the peptidase C15 family.</text>
</comment>
<accession>A0ABR2JEI7</accession>
<dbReference type="Pfam" id="PF01470">
    <property type="entry name" value="Peptidase_C15"/>
    <property type="match status" value="1"/>
</dbReference>
<dbReference type="InterPro" id="IPR000816">
    <property type="entry name" value="Peptidase_C15"/>
</dbReference>
<keyword evidence="3" id="KW-0645">Protease</keyword>
<dbReference type="SUPFAM" id="SSF53182">
    <property type="entry name" value="Pyrrolidone carboxyl peptidase (pyroglutamate aminopeptidase)"/>
    <property type="match status" value="1"/>
</dbReference>
<evidence type="ECO:0000313" key="6">
    <source>
        <dbReference type="EMBL" id="KAK8876365.1"/>
    </source>
</evidence>
<dbReference type="EMBL" id="JAPFFF010000012">
    <property type="protein sequence ID" value="KAK8876365.1"/>
    <property type="molecule type" value="Genomic_DNA"/>
</dbReference>
<dbReference type="PRINTS" id="PR00706">
    <property type="entry name" value="PYROGLUPTASE"/>
</dbReference>
<evidence type="ECO:0000256" key="5">
    <source>
        <dbReference type="ARBA" id="ARBA00022807"/>
    </source>
</evidence>
<name>A0ABR2JEI7_9EUKA</name>
<sequence>MKIIITGFGPFGPFKINPSRIIAQKAVEKLVKDKVQAQFYDMKASIKDINCFYENLHEDDVFVLHMGLYNGLKKLNMEDTAQNNAEFVIPDAEKEQPRDQPIDPNHPISNKLVNSLPIDQWVNQLSQDYDLSHDAGTYVCNYCYYRALLNVDKKIKGALFVHCGLFNDIAEDKQVDSIVQLAHIILNHFK</sequence>
<evidence type="ECO:0000256" key="1">
    <source>
        <dbReference type="ARBA" id="ARBA00006641"/>
    </source>
</evidence>
<dbReference type="Gene3D" id="3.40.630.20">
    <property type="entry name" value="Peptidase C15, pyroglutamyl peptidase I-like"/>
    <property type="match status" value="1"/>
</dbReference>
<gene>
    <name evidence="6" type="ORF">M9Y10_006567</name>
</gene>
<dbReference type="PANTHER" id="PTHR23402">
    <property type="entry name" value="PROTEASE FAMILY C15 PYROGLUTAMYL-PEPTIDASE I-RELATED"/>
    <property type="match status" value="1"/>
</dbReference>
<keyword evidence="7" id="KW-1185">Reference proteome</keyword>
<keyword evidence="2" id="KW-0963">Cytoplasm</keyword>
<evidence type="ECO:0000256" key="2">
    <source>
        <dbReference type="ARBA" id="ARBA00022490"/>
    </source>
</evidence>
<protein>
    <submittedName>
        <fullName evidence="6">Pyroglutamyl-peptidase 1</fullName>
    </submittedName>
</protein>
<organism evidence="6 7">
    <name type="scientific">Tritrichomonas musculus</name>
    <dbReference type="NCBI Taxonomy" id="1915356"/>
    <lineage>
        <taxon>Eukaryota</taxon>
        <taxon>Metamonada</taxon>
        <taxon>Parabasalia</taxon>
        <taxon>Tritrichomonadida</taxon>
        <taxon>Tritrichomonadidae</taxon>
        <taxon>Tritrichomonas</taxon>
    </lineage>
</organism>
<dbReference type="InterPro" id="IPR016125">
    <property type="entry name" value="Peptidase_C15-like"/>
</dbReference>
<comment type="caution">
    <text evidence="6">The sequence shown here is derived from an EMBL/GenBank/DDBJ whole genome shotgun (WGS) entry which is preliminary data.</text>
</comment>
<evidence type="ECO:0000313" key="7">
    <source>
        <dbReference type="Proteomes" id="UP001470230"/>
    </source>
</evidence>
<dbReference type="Proteomes" id="UP001470230">
    <property type="component" value="Unassembled WGS sequence"/>
</dbReference>